<evidence type="ECO:0000256" key="2">
    <source>
        <dbReference type="ARBA" id="ARBA00023033"/>
    </source>
</evidence>
<evidence type="ECO:0000256" key="1">
    <source>
        <dbReference type="ARBA" id="ARBA00023002"/>
    </source>
</evidence>
<organism evidence="4 5">
    <name type="scientific">Methylocapsa polymorpha</name>
    <dbReference type="NCBI Taxonomy" id="3080828"/>
    <lineage>
        <taxon>Bacteria</taxon>
        <taxon>Pseudomonadati</taxon>
        <taxon>Pseudomonadota</taxon>
        <taxon>Alphaproteobacteria</taxon>
        <taxon>Hyphomicrobiales</taxon>
        <taxon>Beijerinckiaceae</taxon>
        <taxon>Methylocapsa</taxon>
    </lineage>
</organism>
<dbReference type="Gene3D" id="3.20.20.30">
    <property type="entry name" value="Luciferase-like domain"/>
    <property type="match status" value="1"/>
</dbReference>
<evidence type="ECO:0000313" key="5">
    <source>
        <dbReference type="Proteomes" id="UP001626536"/>
    </source>
</evidence>
<feature type="domain" description="Luciferase-like" evidence="3">
    <location>
        <begin position="1"/>
        <end position="286"/>
    </location>
</feature>
<dbReference type="EMBL" id="CP136862">
    <property type="protein sequence ID" value="WOJ88881.1"/>
    <property type="molecule type" value="Genomic_DNA"/>
</dbReference>
<dbReference type="PANTHER" id="PTHR30137:SF8">
    <property type="entry name" value="BLR5498 PROTEIN"/>
    <property type="match status" value="1"/>
</dbReference>
<reference evidence="4 5" key="1">
    <citation type="submission" date="2023-10" db="EMBL/GenBank/DDBJ databases">
        <title>Novel methanotroph of the genus Methylocapsa from a subarctic wetland.</title>
        <authorList>
            <person name="Belova S.E."/>
            <person name="Oshkin I.Y."/>
            <person name="Miroshnikov K."/>
            <person name="Dedysh S.N."/>
        </authorList>
    </citation>
    <scope>NUCLEOTIDE SEQUENCE [LARGE SCALE GENOMIC DNA]</scope>
    <source>
        <strain evidence="4 5">RX1</strain>
    </source>
</reference>
<dbReference type="InterPro" id="IPR036661">
    <property type="entry name" value="Luciferase-like_sf"/>
</dbReference>
<proteinExistence type="predicted"/>
<protein>
    <submittedName>
        <fullName evidence="4">LLM class flavin-dependent oxidoreductase</fullName>
        <ecNumber evidence="4">1.-.-.-</ecNumber>
    </submittedName>
</protein>
<dbReference type="EC" id="1.-.-.-" evidence="4"/>
<dbReference type="PANTHER" id="PTHR30137">
    <property type="entry name" value="LUCIFERASE-LIKE MONOOXYGENASE"/>
    <property type="match status" value="1"/>
</dbReference>
<dbReference type="RefSeq" id="WP_407338318.1">
    <property type="nucleotide sequence ID" value="NZ_CP136862.1"/>
</dbReference>
<dbReference type="InterPro" id="IPR011251">
    <property type="entry name" value="Luciferase-like_dom"/>
</dbReference>
<dbReference type="Proteomes" id="UP001626536">
    <property type="component" value="Chromosome"/>
</dbReference>
<name>A0ABZ0HPY2_9HYPH</name>
<sequence>MRLGLFLNFEHGEESNLAAFQRQIDLAEKAEQFGLDELWVSEHHFSSFTQSGSTLAIMAHLAGRTSRIRIGAAAILLPLHNPIRLAEDLATIDILSRGRLDLGLARGGPFPTQYAHFHIEPDEARARSDEAAELLLRLLTDESVNFKGRWHVCEGLTVYPRLVQPKLPVWVASADKDTVARASRRGFGLMAGHAASQALIGGLRDVYREASGARDPDVVILRNVCVADTDAAAHKAALPALERFYERMREHSGRPAGPMSLDGALAAGLIGSPETCRAKLEELKAAVPVSSLVLKIACLDPAMAVETLRRFRSEVAPAGTEVAGAPIVSRG</sequence>
<accession>A0ABZ0HPY2</accession>
<keyword evidence="1 4" id="KW-0560">Oxidoreductase</keyword>
<dbReference type="SUPFAM" id="SSF51679">
    <property type="entry name" value="Bacterial luciferase-like"/>
    <property type="match status" value="1"/>
</dbReference>
<evidence type="ECO:0000259" key="3">
    <source>
        <dbReference type="Pfam" id="PF00296"/>
    </source>
</evidence>
<dbReference type="InterPro" id="IPR050766">
    <property type="entry name" value="Bact_Lucif_Oxidored"/>
</dbReference>
<dbReference type="GO" id="GO:0016491">
    <property type="term" value="F:oxidoreductase activity"/>
    <property type="evidence" value="ECO:0007669"/>
    <property type="project" value="UniProtKB-KW"/>
</dbReference>
<keyword evidence="5" id="KW-1185">Reference proteome</keyword>
<evidence type="ECO:0000313" key="4">
    <source>
        <dbReference type="EMBL" id="WOJ88881.1"/>
    </source>
</evidence>
<dbReference type="Pfam" id="PF00296">
    <property type="entry name" value="Bac_luciferase"/>
    <property type="match status" value="1"/>
</dbReference>
<keyword evidence="2" id="KW-0503">Monooxygenase</keyword>
<gene>
    <name evidence="4" type="ORF">RZS28_13830</name>
</gene>